<keyword evidence="4" id="KW-0249">Electron transport</keyword>
<dbReference type="Pfam" id="PF13534">
    <property type="entry name" value="Fer4_17"/>
    <property type="match status" value="1"/>
</dbReference>
<evidence type="ECO:0000256" key="2">
    <source>
        <dbReference type="ARBA" id="ARBA00022723"/>
    </source>
</evidence>
<dbReference type="PROSITE" id="PS51379">
    <property type="entry name" value="4FE4S_FER_2"/>
    <property type="match status" value="1"/>
</dbReference>
<dbReference type="InterPro" id="IPR010208">
    <property type="entry name" value="Ion_transpt_RnfC/RsxC"/>
</dbReference>
<dbReference type="Pfam" id="PF01512">
    <property type="entry name" value="Complex1_51K"/>
    <property type="match status" value="1"/>
</dbReference>
<accession>A0A949TVX3</accession>
<evidence type="ECO:0000313" key="9">
    <source>
        <dbReference type="Proteomes" id="UP000694308"/>
    </source>
</evidence>
<dbReference type="InterPro" id="IPR026902">
    <property type="entry name" value="RnfC_N"/>
</dbReference>
<organism evidence="8 9">
    <name type="scientific">Clostridium thailandense</name>
    <dbReference type="NCBI Taxonomy" id="2794346"/>
    <lineage>
        <taxon>Bacteria</taxon>
        <taxon>Bacillati</taxon>
        <taxon>Bacillota</taxon>
        <taxon>Clostridia</taxon>
        <taxon>Eubacteriales</taxon>
        <taxon>Clostridiaceae</taxon>
        <taxon>Clostridium</taxon>
    </lineage>
</organism>
<dbReference type="InterPro" id="IPR017896">
    <property type="entry name" value="4Fe4S_Fe-S-bd"/>
</dbReference>
<dbReference type="GO" id="GO:0051539">
    <property type="term" value="F:4 iron, 4 sulfur cluster binding"/>
    <property type="evidence" value="ECO:0007669"/>
    <property type="project" value="InterPro"/>
</dbReference>
<keyword evidence="5" id="KW-0408">Iron</keyword>
<dbReference type="Proteomes" id="UP000694308">
    <property type="component" value="Unassembled WGS sequence"/>
</dbReference>
<sequence>MDLIQSIREAGIVGAGGAGFPTHVKLASKAEYVILNGAECEPLLRVDQQLIVKFAEQIIEGLEKVAELVEAKKVYIGIKAKHKEEALFLKEKLKGNSIVELFELDDFYPAGDEQALVNEVTKRVVPEAGIPLKVGCIVTNVETVLNIMESLSGKAVTHTYLTITGKVSKPITLKLPIGITYREAVEIAGIKDTRGLVFIDGGPMMGKIKTNFDEPITKTTKGIIVLDEDHYLIRKKSMSTTMALKQSKAACLQCRMCTELCPRYLLGHNMQPHLMMRMSNYDHDNLNKAETASLCCECSVCELYACPAGLSPRLINIHYKQKLSEKGKRYAPSKVTFETLTSRDYRKIPVKRLIVKLGLKEYDVKAPMEEVEYFPQRVKISLKQHIGAPSVPVVEVGQRVSQGELIGEIPEKAMGARVHSSISGVVKEISNYIEIESI</sequence>
<evidence type="ECO:0000259" key="7">
    <source>
        <dbReference type="PROSITE" id="PS51379"/>
    </source>
</evidence>
<keyword evidence="2" id="KW-0479">Metal-binding</keyword>
<reference evidence="8" key="1">
    <citation type="submission" date="2020-12" db="EMBL/GenBank/DDBJ databases">
        <title>Clostridium thailandense sp. nov., a novel acetogenic bacterium isolated from peat land soil in Thailand.</title>
        <authorList>
            <person name="Chaikitkaew S."/>
            <person name="Birkeland N.K."/>
        </authorList>
    </citation>
    <scope>NUCLEOTIDE SEQUENCE</scope>
    <source>
        <strain evidence="8">PL3</strain>
    </source>
</reference>
<dbReference type="PANTHER" id="PTHR43034">
    <property type="entry name" value="ION-TRANSLOCATING OXIDOREDUCTASE COMPLEX SUBUNIT C"/>
    <property type="match status" value="1"/>
</dbReference>
<dbReference type="InterPro" id="IPR011538">
    <property type="entry name" value="Nuo51_FMN-bd"/>
</dbReference>
<name>A0A949TVX3_9CLOT</name>
<dbReference type="RefSeq" id="WP_218318357.1">
    <property type="nucleotide sequence ID" value="NZ_JAEEGC010000001.1"/>
</dbReference>
<dbReference type="GO" id="GO:0046872">
    <property type="term" value="F:metal ion binding"/>
    <property type="evidence" value="ECO:0007669"/>
    <property type="project" value="UniProtKB-KW"/>
</dbReference>
<evidence type="ECO:0000256" key="6">
    <source>
        <dbReference type="ARBA" id="ARBA00023014"/>
    </source>
</evidence>
<dbReference type="Pfam" id="PF13375">
    <property type="entry name" value="RnfC_N"/>
    <property type="match status" value="1"/>
</dbReference>
<dbReference type="AlphaFoldDB" id="A0A949TVX3"/>
<protein>
    <submittedName>
        <fullName evidence="8">4Fe-4S dicluster domain-containing protein</fullName>
    </submittedName>
</protein>
<proteinExistence type="predicted"/>
<evidence type="ECO:0000256" key="5">
    <source>
        <dbReference type="ARBA" id="ARBA00023004"/>
    </source>
</evidence>
<gene>
    <name evidence="8" type="ORF">I6U48_00090</name>
</gene>
<evidence type="ECO:0000256" key="1">
    <source>
        <dbReference type="ARBA" id="ARBA00022448"/>
    </source>
</evidence>
<evidence type="ECO:0000256" key="3">
    <source>
        <dbReference type="ARBA" id="ARBA00022737"/>
    </source>
</evidence>
<keyword evidence="9" id="KW-1185">Reference proteome</keyword>
<dbReference type="PIRSF" id="PIRSF036408">
    <property type="entry name" value="PduS_prd"/>
    <property type="match status" value="1"/>
</dbReference>
<comment type="caution">
    <text evidence="8">The sequence shown here is derived from an EMBL/GenBank/DDBJ whole genome shotgun (WGS) entry which is preliminary data.</text>
</comment>
<dbReference type="PROSITE" id="PS00198">
    <property type="entry name" value="4FE4S_FER_1"/>
    <property type="match status" value="1"/>
</dbReference>
<dbReference type="PANTHER" id="PTHR43034:SF2">
    <property type="entry name" value="ION-TRANSLOCATING OXIDOREDUCTASE COMPLEX SUBUNIT C"/>
    <property type="match status" value="1"/>
</dbReference>
<dbReference type="GO" id="GO:0016020">
    <property type="term" value="C:membrane"/>
    <property type="evidence" value="ECO:0007669"/>
    <property type="project" value="InterPro"/>
</dbReference>
<keyword evidence="3" id="KW-0677">Repeat</keyword>
<dbReference type="GO" id="GO:0009055">
    <property type="term" value="F:electron transfer activity"/>
    <property type="evidence" value="ECO:0007669"/>
    <property type="project" value="InterPro"/>
</dbReference>
<evidence type="ECO:0000256" key="4">
    <source>
        <dbReference type="ARBA" id="ARBA00022982"/>
    </source>
</evidence>
<keyword evidence="6" id="KW-0411">Iron-sulfur</keyword>
<evidence type="ECO:0000313" key="8">
    <source>
        <dbReference type="EMBL" id="MBV7271319.1"/>
    </source>
</evidence>
<keyword evidence="1" id="KW-0813">Transport</keyword>
<feature type="domain" description="4Fe-4S ferredoxin-type" evidence="7">
    <location>
        <begin position="242"/>
        <end position="271"/>
    </location>
</feature>
<dbReference type="EMBL" id="JAEEGC010000001">
    <property type="protein sequence ID" value="MBV7271319.1"/>
    <property type="molecule type" value="Genomic_DNA"/>
</dbReference>
<dbReference type="InterPro" id="IPR017900">
    <property type="entry name" value="4Fe4S_Fe_S_CS"/>
</dbReference>
<dbReference type="InterPro" id="IPR017054">
    <property type="entry name" value="PduS"/>
</dbReference>